<proteinExistence type="predicted"/>
<reference evidence="1" key="1">
    <citation type="journal article" date="2015" name="Nature">
        <title>Complex archaea that bridge the gap between prokaryotes and eukaryotes.</title>
        <authorList>
            <person name="Spang A."/>
            <person name="Saw J.H."/>
            <person name="Jorgensen S.L."/>
            <person name="Zaremba-Niedzwiedzka K."/>
            <person name="Martijn J."/>
            <person name="Lind A.E."/>
            <person name="van Eijk R."/>
            <person name="Schleper C."/>
            <person name="Guy L."/>
            <person name="Ettema T.J."/>
        </authorList>
    </citation>
    <scope>NUCLEOTIDE SEQUENCE</scope>
</reference>
<dbReference type="EMBL" id="LAZR01003197">
    <property type="protein sequence ID" value="KKN20901.1"/>
    <property type="molecule type" value="Genomic_DNA"/>
</dbReference>
<organism evidence="1">
    <name type="scientific">marine sediment metagenome</name>
    <dbReference type="NCBI Taxonomy" id="412755"/>
    <lineage>
        <taxon>unclassified sequences</taxon>
        <taxon>metagenomes</taxon>
        <taxon>ecological metagenomes</taxon>
    </lineage>
</organism>
<accession>A0A0F9R6I1</accession>
<gene>
    <name evidence="1" type="ORF">LCGC14_0930800</name>
</gene>
<evidence type="ECO:0000313" key="1">
    <source>
        <dbReference type="EMBL" id="KKN20901.1"/>
    </source>
</evidence>
<dbReference type="AlphaFoldDB" id="A0A0F9R6I1"/>
<name>A0A0F9R6I1_9ZZZZ</name>
<protein>
    <submittedName>
        <fullName evidence="1">Uncharacterized protein</fullName>
    </submittedName>
</protein>
<comment type="caution">
    <text evidence="1">The sequence shown here is derived from an EMBL/GenBank/DDBJ whole genome shotgun (WGS) entry which is preliminary data.</text>
</comment>
<sequence>MVKKTGGKKDLCVKDQEQLRVETREYGKIKIEFEIPEERYNEFEFLCKKIGQTTQDKIRELVLNAIYSSELDNF</sequence>